<dbReference type="InterPro" id="IPR025665">
    <property type="entry name" value="Beta-barrel_OMP_2"/>
</dbReference>
<dbReference type="Pfam" id="PF13568">
    <property type="entry name" value="OMP_b-brl_2"/>
    <property type="match status" value="1"/>
</dbReference>
<feature type="signal peptide" evidence="1">
    <location>
        <begin position="1"/>
        <end position="22"/>
    </location>
</feature>
<dbReference type="EMBL" id="JAKLTR010000017">
    <property type="protein sequence ID" value="MCG2617101.1"/>
    <property type="molecule type" value="Genomic_DNA"/>
</dbReference>
<comment type="caution">
    <text evidence="3">The sequence shown here is derived from an EMBL/GenBank/DDBJ whole genome shotgun (WGS) entry which is preliminary data.</text>
</comment>
<keyword evidence="4" id="KW-1185">Reference proteome</keyword>
<evidence type="ECO:0000313" key="4">
    <source>
        <dbReference type="Proteomes" id="UP001165367"/>
    </source>
</evidence>
<accession>A0ABS9KXR4</accession>
<feature type="domain" description="Outer membrane protein beta-barrel" evidence="2">
    <location>
        <begin position="27"/>
        <end position="200"/>
    </location>
</feature>
<evidence type="ECO:0000313" key="3">
    <source>
        <dbReference type="EMBL" id="MCG2617101.1"/>
    </source>
</evidence>
<dbReference type="Proteomes" id="UP001165367">
    <property type="component" value="Unassembled WGS sequence"/>
</dbReference>
<reference evidence="3" key="1">
    <citation type="submission" date="2022-01" db="EMBL/GenBank/DDBJ databases">
        <authorList>
            <person name="Jo J.-H."/>
            <person name="Im W.-T."/>
        </authorList>
    </citation>
    <scope>NUCLEOTIDE SEQUENCE</scope>
    <source>
        <strain evidence="3">NA20</strain>
    </source>
</reference>
<evidence type="ECO:0000259" key="2">
    <source>
        <dbReference type="Pfam" id="PF13568"/>
    </source>
</evidence>
<feature type="chain" id="PRO_5047370840" evidence="1">
    <location>
        <begin position="23"/>
        <end position="225"/>
    </location>
</feature>
<evidence type="ECO:0000256" key="1">
    <source>
        <dbReference type="SAM" id="SignalP"/>
    </source>
</evidence>
<proteinExistence type="predicted"/>
<name>A0ABS9KXR4_9BACT</name>
<dbReference type="RefSeq" id="WP_237875638.1">
    <property type="nucleotide sequence ID" value="NZ_JAKLTR010000017.1"/>
</dbReference>
<organism evidence="3 4">
    <name type="scientific">Terrimonas ginsenosidimutans</name>
    <dbReference type="NCBI Taxonomy" id="2908004"/>
    <lineage>
        <taxon>Bacteria</taxon>
        <taxon>Pseudomonadati</taxon>
        <taxon>Bacteroidota</taxon>
        <taxon>Chitinophagia</taxon>
        <taxon>Chitinophagales</taxon>
        <taxon>Chitinophagaceae</taxon>
        <taxon>Terrimonas</taxon>
    </lineage>
</organism>
<sequence>MKTTKLLFCGAVMSLCSLGVYAQKSTAIIKGGVNIANVSNKDNGGYNDANALTTWQAGIIGDFEVTDFFAIQPGLLYTGKGLKWQNGESGDATYQRLQFNPQYLELPVNLVFKTPTGGVRFFAGAGPYVAMGVGGKFKADGLVNFKESIQWSDDDPLTSDEEGAGAFRAKRFDYGLNALVGVEASNLVISANYGLGLAKIQSGANSSNDDNNKHRVLSFTVGYKF</sequence>
<gene>
    <name evidence="3" type="ORF">LZZ85_22590</name>
</gene>
<keyword evidence="1" id="KW-0732">Signal</keyword>
<protein>
    <submittedName>
        <fullName evidence="3">PorT family protein</fullName>
    </submittedName>
</protein>